<evidence type="ECO:0000256" key="1">
    <source>
        <dbReference type="SAM" id="MobiDB-lite"/>
    </source>
</evidence>
<reference evidence="2" key="1">
    <citation type="journal article" date="2013" name="Nature">
        <title>The genomes of four tapeworm species reveal adaptations to parasitism.</title>
        <authorList>
            <person name="Tsai I.J."/>
            <person name="Zarowiecki M."/>
            <person name="Holroyd N."/>
            <person name="Garciarrubio A."/>
            <person name="Sanchez-Flores A."/>
            <person name="Brooks K.L."/>
            <person name="Tracey A."/>
            <person name="Bobes R.J."/>
            <person name="Fragoso G."/>
            <person name="Sciutto E."/>
            <person name="Aslett M."/>
            <person name="Beasley H."/>
            <person name="Bennett H.M."/>
            <person name="Cai J."/>
            <person name="Camicia F."/>
            <person name="Clark R."/>
            <person name="Cucher M."/>
            <person name="De Silva N."/>
            <person name="Day T.A."/>
            <person name="Deplazes P."/>
            <person name="Estrada K."/>
            <person name="Fernandez C."/>
            <person name="Holland P.W."/>
            <person name="Hou J."/>
            <person name="Hu S."/>
            <person name="Huckvale T."/>
            <person name="Hung S.S."/>
            <person name="Kamenetzky L."/>
            <person name="Keane J.A."/>
            <person name="Kiss F."/>
            <person name="Koziol U."/>
            <person name="Lambert O."/>
            <person name="Liu K."/>
            <person name="Luo X."/>
            <person name="Luo Y."/>
            <person name="Macchiaroli N."/>
            <person name="Nichol S."/>
            <person name="Paps J."/>
            <person name="Parkinson J."/>
            <person name="Pouchkina-Stantcheva N."/>
            <person name="Riddiford N."/>
            <person name="Rosenzvit M."/>
            <person name="Salinas G."/>
            <person name="Wasmuth J.D."/>
            <person name="Zamanian M."/>
            <person name="Zheng Y."/>
            <person name="Cai X."/>
            <person name="Soberon X."/>
            <person name="Olson P.D."/>
            <person name="Laclette J.P."/>
            <person name="Brehm K."/>
            <person name="Berriman M."/>
            <person name="Garciarrubio A."/>
            <person name="Bobes R.J."/>
            <person name="Fragoso G."/>
            <person name="Sanchez-Flores A."/>
            <person name="Estrada K."/>
            <person name="Cevallos M.A."/>
            <person name="Morett E."/>
            <person name="Gonzalez V."/>
            <person name="Portillo T."/>
            <person name="Ochoa-Leyva A."/>
            <person name="Jose M.V."/>
            <person name="Sciutto E."/>
            <person name="Landa A."/>
            <person name="Jimenez L."/>
            <person name="Valdes V."/>
            <person name="Carrero J.C."/>
            <person name="Larralde C."/>
            <person name="Morales-Montor J."/>
            <person name="Limon-Lason J."/>
            <person name="Soberon X."/>
            <person name="Laclette J.P."/>
        </authorList>
    </citation>
    <scope>NUCLEOTIDE SEQUENCE [LARGE SCALE GENOMIC DNA]</scope>
</reference>
<name>A0A0S4MS15_ECHMU</name>
<organism evidence="2 3">
    <name type="scientific">Echinococcus multilocularis</name>
    <name type="common">Fox tapeworm</name>
    <dbReference type="NCBI Taxonomy" id="6211"/>
    <lineage>
        <taxon>Eukaryota</taxon>
        <taxon>Metazoa</taxon>
        <taxon>Spiralia</taxon>
        <taxon>Lophotrochozoa</taxon>
        <taxon>Platyhelminthes</taxon>
        <taxon>Cestoda</taxon>
        <taxon>Eucestoda</taxon>
        <taxon>Cyclophyllidea</taxon>
        <taxon>Taeniidae</taxon>
        <taxon>Echinococcus</taxon>
    </lineage>
</organism>
<dbReference type="EMBL" id="LN902847">
    <property type="protein sequence ID" value="CUT99758.1"/>
    <property type="molecule type" value="Genomic_DNA"/>
</dbReference>
<evidence type="ECO:0000313" key="3">
    <source>
        <dbReference type="Proteomes" id="UP000017246"/>
    </source>
</evidence>
<accession>A0A0S4MS15</accession>
<proteinExistence type="predicted"/>
<feature type="compositionally biased region" description="Polar residues" evidence="1">
    <location>
        <begin position="101"/>
        <end position="111"/>
    </location>
</feature>
<dbReference type="Proteomes" id="UP000017246">
    <property type="component" value="Unassembled WGS sequence"/>
</dbReference>
<evidence type="ECO:0000313" key="2">
    <source>
        <dbReference type="EMBL" id="CUT99758.1"/>
    </source>
</evidence>
<protein>
    <submittedName>
        <fullName evidence="2">Protein Sprint</fullName>
    </submittedName>
</protein>
<dbReference type="AlphaFoldDB" id="A0A0S4MS15"/>
<keyword evidence="3" id="KW-1185">Reference proteome</keyword>
<dbReference type="STRING" id="6211.A0A0S4MS15"/>
<feature type="region of interest" description="Disordered" evidence="1">
    <location>
        <begin position="88"/>
        <end position="139"/>
    </location>
</feature>
<sequence length="196" mass="22012">MQCDLANANCEFGSLWDELKSRSLEPAVFGDTTYRLMTTTSQPPPTPTLPRCNPRQRQNTFSIEGDYETPEKIWLRAQRLSAIRRAESAHLTAPSPRGVSRSHSSVSQTHFNLEATPKASPSAHSEATPEAQFGARRRAPLMRVELRPPLCQRKRIQPVKATKARAENSATQTLETILRKRTGVSFINHKTKEVVH</sequence>
<reference evidence="2" key="2">
    <citation type="submission" date="2015-11" db="EMBL/GenBank/DDBJ databases">
        <authorList>
            <person name="Zhang Y."/>
            <person name="Guo Z."/>
        </authorList>
    </citation>
    <scope>NUCLEOTIDE SEQUENCE</scope>
</reference>